<evidence type="ECO:0000256" key="3">
    <source>
        <dbReference type="ARBA" id="ARBA00022679"/>
    </source>
</evidence>
<evidence type="ECO:0000313" key="8">
    <source>
        <dbReference type="Proteomes" id="UP000037923"/>
    </source>
</evidence>
<dbReference type="GO" id="GO:0044027">
    <property type="term" value="P:negative regulation of gene expression via chromosomal CpG island methylation"/>
    <property type="evidence" value="ECO:0007669"/>
    <property type="project" value="TreeGrafter"/>
</dbReference>
<dbReference type="Gene3D" id="3.90.120.10">
    <property type="entry name" value="DNA Methylase, subunit A, domain 2"/>
    <property type="match status" value="1"/>
</dbReference>
<dbReference type="EMBL" id="LGTL01000010">
    <property type="protein sequence ID" value="KPA79578.1"/>
    <property type="molecule type" value="Genomic_DNA"/>
</dbReference>
<evidence type="ECO:0000256" key="2">
    <source>
        <dbReference type="ARBA" id="ARBA00022603"/>
    </source>
</evidence>
<dbReference type="Pfam" id="PF00145">
    <property type="entry name" value="DNA_methylase"/>
    <property type="match status" value="2"/>
</dbReference>
<keyword evidence="4 5" id="KW-0949">S-adenosyl-L-methionine</keyword>
<dbReference type="RefSeq" id="XP_015658016.1">
    <property type="nucleotide sequence ID" value="XM_015803374.1"/>
</dbReference>
<dbReference type="GeneID" id="26905676"/>
<dbReference type="InterPro" id="IPR050390">
    <property type="entry name" value="C5-Methyltransferase"/>
</dbReference>
<dbReference type="SUPFAM" id="SSF53335">
    <property type="entry name" value="S-adenosyl-L-methionine-dependent methyltransferases"/>
    <property type="match status" value="1"/>
</dbReference>
<dbReference type="GO" id="GO:0032259">
    <property type="term" value="P:methylation"/>
    <property type="evidence" value="ECO:0007669"/>
    <property type="project" value="UniProtKB-KW"/>
</dbReference>
<evidence type="ECO:0000256" key="5">
    <source>
        <dbReference type="PROSITE-ProRule" id="PRU01016"/>
    </source>
</evidence>
<sequence>MSDTANGARAIQTSYPVSYPAGVFLVSSTQHLDRYVSSLRATRKLKAGHNVTVFDAVHFAEAAVSTHCTNSAPTNTCRATELATTRAISSEGVAVVHVYKDEGGEKGKPLQGEKARGLLTSHVRLHETTTDEAAAFKVKAEELSPLASTYEVCSLVTLHGSEGGQRLHDLLRIPRAQRTGTTSAHWPSYMAVHVTGELSDAELLSYLRPCPSAAAAGAFDGALAPEKPPVQPPLPPPPPPVAFLRGVRRFHRVCCPDLKGLPSALAALRQSASLQRCRVRSEYTELNVVKGADEPAKSAAPDAPSILQQVERRDQHGLRTAPDLADTATFPFTFSELFGGIGMFRTALERVGGRATFAVEFAPPAQVVYALNHSCWHDCPTRLQLPNAGGSTSPSSFSSFTPPLPALLVGDITEIPTFFFPHHDVLTGGFPCQSFAKAGAAAGLHADKGWLFYEVVRVLAATRPAAFLLENVEHLTEVEAGRQLEEILCRLRRPISAVSSPPTTPDRSDSKNSSSSDNRTDLQTPDRTGEEEAVEYEVHHVVVDGGALTPQTRRRVYFFGFRTTQRVEKEDETTDFEYPQAGEEAAAVAAAVVTDALHRVQHVAKTAPYTCVSDLLVAPSVKGIPMPRQRTSGCEHQPARLLTDPLQLSPAQWEAVRRSRTFRQNPLWRLCDLGGKARTLLGSYRTSYQLYSEFVPYAPTLTLQSVKDALRTTDDRSEADAPPPLRFFALRECARLQGIDDAFRLPHVEGLPASSSPRDEDAIPPPVLRQVPSGAVYKLVGNAVNPRVVECLGGAIAAYLQSRRKQRHKHPSKLPDASVSKR</sequence>
<dbReference type="EMBL" id="LGTL01000010">
    <property type="protein sequence ID" value="KPA79577.1"/>
    <property type="molecule type" value="Genomic_DNA"/>
</dbReference>
<dbReference type="PROSITE" id="PS51679">
    <property type="entry name" value="SAM_MT_C5"/>
    <property type="match status" value="1"/>
</dbReference>
<evidence type="ECO:0000313" key="7">
    <source>
        <dbReference type="EMBL" id="KPA79577.1"/>
    </source>
</evidence>
<dbReference type="PROSITE" id="PS00095">
    <property type="entry name" value="C5_MTASE_2"/>
    <property type="match status" value="1"/>
</dbReference>
<protein>
    <recommendedName>
        <fullName evidence="1">DNA (cytosine-5-)-methyltransferase</fullName>
        <ecNumber evidence="1">2.1.1.37</ecNumber>
    </recommendedName>
</protein>
<dbReference type="RefSeq" id="XP_015658017.1">
    <property type="nucleotide sequence ID" value="XM_015803375.1"/>
</dbReference>
<dbReference type="PANTHER" id="PTHR10629:SF52">
    <property type="entry name" value="DNA (CYTOSINE-5)-METHYLTRANSFERASE 1"/>
    <property type="match status" value="1"/>
</dbReference>
<keyword evidence="2 5" id="KW-0489">Methyltransferase</keyword>
<feature type="active site" evidence="5">
    <location>
        <position position="432"/>
    </location>
</feature>
<organism evidence="7 8">
    <name type="scientific">Leptomonas pyrrhocoris</name>
    <name type="common">Firebug parasite</name>
    <dbReference type="NCBI Taxonomy" id="157538"/>
    <lineage>
        <taxon>Eukaryota</taxon>
        <taxon>Discoba</taxon>
        <taxon>Euglenozoa</taxon>
        <taxon>Kinetoplastea</taxon>
        <taxon>Metakinetoplastina</taxon>
        <taxon>Trypanosomatida</taxon>
        <taxon>Trypanosomatidae</taxon>
        <taxon>Leishmaniinae</taxon>
        <taxon>Leptomonas</taxon>
    </lineage>
</organism>
<keyword evidence="3 5" id="KW-0808">Transferase</keyword>
<dbReference type="InterPro" id="IPR031303">
    <property type="entry name" value="C5_meth_CS"/>
</dbReference>
<dbReference type="Gene3D" id="3.40.50.150">
    <property type="entry name" value="Vaccinia Virus protein VP39"/>
    <property type="match status" value="1"/>
</dbReference>
<evidence type="ECO:0000256" key="6">
    <source>
        <dbReference type="SAM" id="MobiDB-lite"/>
    </source>
</evidence>
<dbReference type="GO" id="GO:0003677">
    <property type="term" value="F:DNA binding"/>
    <property type="evidence" value="ECO:0007669"/>
    <property type="project" value="TreeGrafter"/>
</dbReference>
<keyword evidence="8" id="KW-1185">Reference proteome</keyword>
<comment type="caution">
    <text evidence="7">The sequence shown here is derived from an EMBL/GenBank/DDBJ whole genome shotgun (WGS) entry which is preliminary data.</text>
</comment>
<dbReference type="EC" id="2.1.1.37" evidence="1"/>
<evidence type="ECO:0000256" key="1">
    <source>
        <dbReference type="ARBA" id="ARBA00011975"/>
    </source>
</evidence>
<comment type="similarity">
    <text evidence="5">Belongs to the class I-like SAM-binding methyltransferase superfamily. C5-methyltransferase family.</text>
</comment>
<accession>A0A0M9G0B9</accession>
<dbReference type="OrthoDB" id="414133at2759"/>
<proteinExistence type="inferred from homology"/>
<feature type="region of interest" description="Disordered" evidence="6">
    <location>
        <begin position="802"/>
        <end position="822"/>
    </location>
</feature>
<dbReference type="VEuPathDB" id="TriTrypDB:LpyrH10_10_1550"/>
<dbReference type="GO" id="GO:0005634">
    <property type="term" value="C:nucleus"/>
    <property type="evidence" value="ECO:0007669"/>
    <property type="project" value="TreeGrafter"/>
</dbReference>
<evidence type="ECO:0000256" key="4">
    <source>
        <dbReference type="ARBA" id="ARBA00022691"/>
    </source>
</evidence>
<feature type="region of interest" description="Disordered" evidence="6">
    <location>
        <begin position="496"/>
        <end position="532"/>
    </location>
</feature>
<name>A0A0M9G0B9_LEPPY</name>
<reference evidence="7 8" key="1">
    <citation type="submission" date="2015-07" db="EMBL/GenBank/DDBJ databases">
        <title>High-quality genome of monoxenous trypanosomatid Leptomonas pyrrhocoris.</title>
        <authorList>
            <person name="Flegontov P."/>
            <person name="Butenko A."/>
            <person name="Firsov S."/>
            <person name="Vlcek C."/>
            <person name="Logacheva M.D."/>
            <person name="Field M."/>
            <person name="Filatov D."/>
            <person name="Flegontova O."/>
            <person name="Gerasimov E."/>
            <person name="Jackson A.P."/>
            <person name="Kelly S."/>
            <person name="Opperdoes F."/>
            <person name="O'Reilly A."/>
            <person name="Votypka J."/>
            <person name="Yurchenko V."/>
            <person name="Lukes J."/>
        </authorList>
    </citation>
    <scope>NUCLEOTIDE SEQUENCE [LARGE SCALE GENOMIC DNA]</scope>
    <source>
        <strain evidence="7">H10</strain>
    </source>
</reference>
<dbReference type="Proteomes" id="UP000037923">
    <property type="component" value="Unassembled WGS sequence"/>
</dbReference>
<dbReference type="AlphaFoldDB" id="A0A0M9G0B9"/>
<feature type="compositionally biased region" description="Basic residues" evidence="6">
    <location>
        <begin position="802"/>
        <end position="812"/>
    </location>
</feature>
<dbReference type="OMA" id="YALNHRC"/>
<dbReference type="InterPro" id="IPR029063">
    <property type="entry name" value="SAM-dependent_MTases_sf"/>
</dbReference>
<dbReference type="PANTHER" id="PTHR10629">
    <property type="entry name" value="CYTOSINE-SPECIFIC METHYLTRANSFERASE"/>
    <property type="match status" value="1"/>
</dbReference>
<dbReference type="GO" id="GO:0003886">
    <property type="term" value="F:DNA (cytosine-5-)-methyltransferase activity"/>
    <property type="evidence" value="ECO:0007669"/>
    <property type="project" value="UniProtKB-EC"/>
</dbReference>
<dbReference type="InterPro" id="IPR001525">
    <property type="entry name" value="C5_MeTfrase"/>
</dbReference>
<gene>
    <name evidence="7" type="ORF">ABB37_05386</name>
</gene>